<reference evidence="2" key="1">
    <citation type="journal article" date="2009" name="Genome Res.">
        <title>Comparative genomic analyses of the human fungal pathogens Coccidioides and their relatives.</title>
        <authorList>
            <person name="Sharpton T.J."/>
            <person name="Stajich J.E."/>
            <person name="Rounsley S.D."/>
            <person name="Gardner M.J."/>
            <person name="Wortman J.R."/>
            <person name="Jordar V.S."/>
            <person name="Maiti R."/>
            <person name="Kodira C.D."/>
            <person name="Neafsey D.E."/>
            <person name="Zeng Q."/>
            <person name="Hung C.-Y."/>
            <person name="McMahan C."/>
            <person name="Muszewska A."/>
            <person name="Grynberg M."/>
            <person name="Mandel M.A."/>
            <person name="Kellner E.M."/>
            <person name="Barker B.M."/>
            <person name="Galgiani J.N."/>
            <person name="Orbach M.J."/>
            <person name="Kirkland T.N."/>
            <person name="Cole G.T."/>
            <person name="Henn M.R."/>
            <person name="Birren B.W."/>
            <person name="Taylor J.W."/>
        </authorList>
    </citation>
    <scope>NUCLEOTIDE SEQUENCE [LARGE SCALE GENOMIC DNA]</scope>
    <source>
        <strain evidence="2">RS</strain>
    </source>
</reference>
<dbReference type="AlphaFoldDB" id="J3K8F5"/>
<dbReference type="VEuPathDB" id="FungiDB:CIMG_13067"/>
<keyword evidence="2" id="KW-1185">Reference proteome</keyword>
<gene>
    <name evidence="1" type="ORF">CIMG_13067</name>
</gene>
<dbReference type="RefSeq" id="XP_001242678.2">
    <property type="nucleotide sequence ID" value="XM_001242677.2"/>
</dbReference>
<dbReference type="KEGG" id="cim:CIMG_13067"/>
<sequence length="104" mass="12258">MSPLIKPGYLKMEGGIYPAGLLGNAMRIERFDRAIEDWFHYRGCTFQNACYKKYIEAYKAWEMEWSTRSIEHQLSHHTTEDKDQVVVLSLHMVQDQILKHDVVL</sequence>
<reference evidence="2" key="2">
    <citation type="journal article" date="2010" name="Genome Res.">
        <title>Population genomic sequencing of Coccidioides fungi reveals recent hybridization and transposon control.</title>
        <authorList>
            <person name="Neafsey D.E."/>
            <person name="Barker B.M."/>
            <person name="Sharpton T.J."/>
            <person name="Stajich J.E."/>
            <person name="Park D.J."/>
            <person name="Whiston E."/>
            <person name="Hung C.-Y."/>
            <person name="McMahan C."/>
            <person name="White J."/>
            <person name="Sykes S."/>
            <person name="Heiman D."/>
            <person name="Young S."/>
            <person name="Zeng Q."/>
            <person name="Abouelleil A."/>
            <person name="Aftuck L."/>
            <person name="Bessette D."/>
            <person name="Brown A."/>
            <person name="FitzGerald M."/>
            <person name="Lui A."/>
            <person name="Macdonald J.P."/>
            <person name="Priest M."/>
            <person name="Orbach M.J."/>
            <person name="Galgiani J.N."/>
            <person name="Kirkland T.N."/>
            <person name="Cole G.T."/>
            <person name="Birren B.W."/>
            <person name="Henn M.R."/>
            <person name="Taylor J.W."/>
            <person name="Rounsley S.D."/>
        </authorList>
    </citation>
    <scope>GENOME REANNOTATION</scope>
    <source>
        <strain evidence="2">RS</strain>
    </source>
</reference>
<organism evidence="1 2">
    <name type="scientific">Coccidioides immitis (strain RS)</name>
    <name type="common">Valley fever fungus</name>
    <dbReference type="NCBI Taxonomy" id="246410"/>
    <lineage>
        <taxon>Eukaryota</taxon>
        <taxon>Fungi</taxon>
        <taxon>Dikarya</taxon>
        <taxon>Ascomycota</taxon>
        <taxon>Pezizomycotina</taxon>
        <taxon>Eurotiomycetes</taxon>
        <taxon>Eurotiomycetidae</taxon>
        <taxon>Onygenales</taxon>
        <taxon>Onygenaceae</taxon>
        <taxon>Coccidioides</taxon>
    </lineage>
</organism>
<evidence type="ECO:0000313" key="1">
    <source>
        <dbReference type="EMBL" id="EAS31095.3"/>
    </source>
</evidence>
<accession>J3K8F5</accession>
<protein>
    <submittedName>
        <fullName evidence="1">Uncharacterized protein</fullName>
    </submittedName>
</protein>
<dbReference type="EMBL" id="GG704912">
    <property type="protein sequence ID" value="EAS31095.3"/>
    <property type="molecule type" value="Genomic_DNA"/>
</dbReference>
<dbReference type="Proteomes" id="UP000001261">
    <property type="component" value="Unassembled WGS sequence"/>
</dbReference>
<dbReference type="InParanoid" id="J3K8F5"/>
<name>J3K8F5_COCIM</name>
<proteinExistence type="predicted"/>
<dbReference type="GeneID" id="24164694"/>
<dbReference type="OrthoDB" id="4271679at2759"/>
<evidence type="ECO:0000313" key="2">
    <source>
        <dbReference type="Proteomes" id="UP000001261"/>
    </source>
</evidence>